<dbReference type="OrthoDB" id="9766552at2"/>
<gene>
    <name evidence="3" type="ORF">SLNSH_01205</name>
</gene>
<dbReference type="Pfam" id="PF05161">
    <property type="entry name" value="MOFRL"/>
    <property type="match status" value="1"/>
</dbReference>
<dbReference type="RefSeq" id="WP_106334809.1">
    <property type="nucleotide sequence ID" value="NZ_PVZS01000001.1"/>
</dbReference>
<dbReference type="EMBL" id="PVZS01000001">
    <property type="protein sequence ID" value="PSC07024.1"/>
    <property type="molecule type" value="Genomic_DNA"/>
</dbReference>
<feature type="domain" description="MOFRL-associated" evidence="2">
    <location>
        <begin position="11"/>
        <end position="238"/>
    </location>
</feature>
<protein>
    <submittedName>
        <fullName evidence="3">Glycerate kinase</fullName>
    </submittedName>
</protein>
<dbReference type="InterPro" id="IPR038614">
    <property type="entry name" value="GK_N_sf"/>
</dbReference>
<dbReference type="AlphaFoldDB" id="A0A2T1HZH0"/>
<dbReference type="InterPro" id="IPR007835">
    <property type="entry name" value="MOFRL"/>
</dbReference>
<evidence type="ECO:0000313" key="3">
    <source>
        <dbReference type="EMBL" id="PSC07024.1"/>
    </source>
</evidence>
<dbReference type="Pfam" id="PF13660">
    <property type="entry name" value="DUF4147"/>
    <property type="match status" value="1"/>
</dbReference>
<dbReference type="Proteomes" id="UP000239772">
    <property type="component" value="Unassembled WGS sequence"/>
</dbReference>
<name>A0A2T1HZH0_9HYPH</name>
<evidence type="ECO:0000259" key="2">
    <source>
        <dbReference type="Pfam" id="PF13660"/>
    </source>
</evidence>
<reference evidence="4" key="1">
    <citation type="submission" date="2018-03" db="EMBL/GenBank/DDBJ databases">
        <authorList>
            <person name="Sun L."/>
            <person name="Liu H."/>
            <person name="Chen W."/>
            <person name="Huang K."/>
            <person name="Liu W."/>
            <person name="Gao X."/>
        </authorList>
    </citation>
    <scope>NUCLEOTIDE SEQUENCE [LARGE SCALE GENOMIC DNA]</scope>
    <source>
        <strain evidence="4">SH9</strain>
    </source>
</reference>
<keyword evidence="4" id="KW-1185">Reference proteome</keyword>
<dbReference type="Gene3D" id="3.40.1480.10">
    <property type="entry name" value="MOFRL domain"/>
    <property type="match status" value="1"/>
</dbReference>
<accession>A0A2T1HZH0</accession>
<dbReference type="SUPFAM" id="SSF82544">
    <property type="entry name" value="GckA/TtuD-like"/>
    <property type="match status" value="1"/>
</dbReference>
<dbReference type="InterPro" id="IPR039760">
    <property type="entry name" value="MOFRL_protein"/>
</dbReference>
<dbReference type="PANTHER" id="PTHR12227:SF0">
    <property type="entry name" value="GLYCERATE KINASE"/>
    <property type="match status" value="1"/>
</dbReference>
<proteinExistence type="predicted"/>
<dbReference type="FunFam" id="3.40.1480.10:FF:000002">
    <property type="entry name" value="Glycerate kinase"/>
    <property type="match status" value="1"/>
</dbReference>
<keyword evidence="3" id="KW-0418">Kinase</keyword>
<dbReference type="GO" id="GO:0005737">
    <property type="term" value="C:cytoplasm"/>
    <property type="evidence" value="ECO:0007669"/>
    <property type="project" value="TreeGrafter"/>
</dbReference>
<comment type="caution">
    <text evidence="3">The sequence shown here is derived from an EMBL/GenBank/DDBJ whole genome shotgun (WGS) entry which is preliminary data.</text>
</comment>
<dbReference type="InterPro" id="IPR037035">
    <property type="entry name" value="GK-like_C_sf"/>
</dbReference>
<dbReference type="GO" id="GO:0008887">
    <property type="term" value="F:glycerate kinase activity"/>
    <property type="evidence" value="ECO:0007669"/>
    <property type="project" value="InterPro"/>
</dbReference>
<organism evidence="3 4">
    <name type="scientific">Alsobacter soli</name>
    <dbReference type="NCBI Taxonomy" id="2109933"/>
    <lineage>
        <taxon>Bacteria</taxon>
        <taxon>Pseudomonadati</taxon>
        <taxon>Pseudomonadota</taxon>
        <taxon>Alphaproteobacteria</taxon>
        <taxon>Hyphomicrobiales</taxon>
        <taxon>Alsobacteraceae</taxon>
        <taxon>Alsobacter</taxon>
    </lineage>
</organism>
<dbReference type="Gene3D" id="3.40.50.10180">
    <property type="entry name" value="Glycerate kinase, MOFRL-like N-terminal domain"/>
    <property type="match status" value="1"/>
</dbReference>
<evidence type="ECO:0000259" key="1">
    <source>
        <dbReference type="Pfam" id="PF05161"/>
    </source>
</evidence>
<dbReference type="InterPro" id="IPR025286">
    <property type="entry name" value="MOFRL_assoc_dom"/>
</dbReference>
<sequence>MGDAAETRATLRAIFDAAVRAAHPSDCLPSYLPEPPANGRVIILAAGKAAASMTAAAERFYMDERGLDDSRLTGLAVTRIGYAEPTHAVEVVEAGHPLPDEAGLAAARRTLALAQEAGPNDVVLALISGGGSANWIAPAGALTLAEKQGLTRALLRSGANIGEINTLRKRLSLMKGGRLARLAAPARLVTLAISDVPGDDPSTIASGPTVPDPTTMADARAVVAKYKLELPQAARALLDDDANETPKAGDPAFERAEFHIVATPAKSLEAAAEAARAAGYDPIPLGADLEGEAREVAAEHAAMARRLKAEGRRVALLSGGELTVTIKGDGRGGPNQEYALALALALDGEPGIAALAGDTDGTDGGAGKADDPAGAVVDATTLARAREAGLEPAAFLANNDSTGFFEKLGDLLKPGPTRTNVNDLRVILVG</sequence>
<feature type="domain" description="MOFRL" evidence="1">
    <location>
        <begin position="314"/>
        <end position="423"/>
    </location>
</feature>
<evidence type="ECO:0000313" key="4">
    <source>
        <dbReference type="Proteomes" id="UP000239772"/>
    </source>
</evidence>
<keyword evidence="3" id="KW-0808">Transferase</keyword>
<dbReference type="PANTHER" id="PTHR12227">
    <property type="entry name" value="GLYCERATE KINASE"/>
    <property type="match status" value="1"/>
</dbReference>